<dbReference type="AlphaFoldDB" id="A0A6J4I9A4"/>
<protein>
    <submittedName>
        <fullName evidence="1">Uncharacterized protein</fullName>
    </submittedName>
</protein>
<reference evidence="1" key="1">
    <citation type="submission" date="2020-02" db="EMBL/GenBank/DDBJ databases">
        <authorList>
            <person name="Meier V. D."/>
        </authorList>
    </citation>
    <scope>NUCLEOTIDE SEQUENCE</scope>
    <source>
        <strain evidence="1">AVDCRST_MAG93</strain>
    </source>
</reference>
<sequence length="101" mass="11048">MLLAGSFTRVGAVPILTDMQAPREEAGAWNDQFEMGKVLVFAMTGERRLLRPIREIMQTNGISDASYYIIDGRLEPRAVGQAVMHRAGPNEQESVLGAQGS</sequence>
<gene>
    <name evidence="1" type="ORF">AVDCRST_MAG93-1478</name>
</gene>
<evidence type="ECO:0000313" key="1">
    <source>
        <dbReference type="EMBL" id="CAA9244700.1"/>
    </source>
</evidence>
<accession>A0A6J4I9A4</accession>
<name>A0A6J4I9A4_9CHLR</name>
<organism evidence="1">
    <name type="scientific">uncultured Chloroflexia bacterium</name>
    <dbReference type="NCBI Taxonomy" id="1672391"/>
    <lineage>
        <taxon>Bacteria</taxon>
        <taxon>Bacillati</taxon>
        <taxon>Chloroflexota</taxon>
        <taxon>Chloroflexia</taxon>
        <taxon>environmental samples</taxon>
    </lineage>
</organism>
<dbReference type="EMBL" id="CADCTR010000499">
    <property type="protein sequence ID" value="CAA9244700.1"/>
    <property type="molecule type" value="Genomic_DNA"/>
</dbReference>
<proteinExistence type="predicted"/>